<dbReference type="PANTHER" id="PTHR10584">
    <property type="entry name" value="SUGAR KINASE"/>
    <property type="match status" value="1"/>
</dbReference>
<dbReference type="InterPro" id="IPR011877">
    <property type="entry name" value="Ribokinase"/>
</dbReference>
<feature type="binding site" evidence="12">
    <location>
        <position position="253"/>
    </location>
    <ligand>
        <name>K(+)</name>
        <dbReference type="ChEBI" id="CHEBI:29103"/>
    </ligand>
</feature>
<feature type="active site" description="Proton acceptor" evidence="12">
    <location>
        <position position="259"/>
    </location>
</feature>
<organism evidence="14">
    <name type="scientific">Ignisphaera aggregans</name>
    <dbReference type="NCBI Taxonomy" id="334771"/>
    <lineage>
        <taxon>Archaea</taxon>
        <taxon>Thermoproteota</taxon>
        <taxon>Thermoprotei</taxon>
        <taxon>Desulfurococcales</taxon>
        <taxon>Desulfurococcaceae</taxon>
        <taxon>Ignisphaera</taxon>
    </lineage>
</organism>
<evidence type="ECO:0000256" key="12">
    <source>
        <dbReference type="HAMAP-Rule" id="MF_01987"/>
    </source>
</evidence>
<comment type="cofactor">
    <cofactor evidence="12">
        <name>Mg(2+)</name>
        <dbReference type="ChEBI" id="CHEBI:18420"/>
    </cofactor>
    <text evidence="12">Requires a divalent cation, most likely magnesium in vivo, as an electrophilic catalyst to aid phosphoryl group transfer. It is the chelate of the metal and the nucleotide that is the actual substrate.</text>
</comment>
<evidence type="ECO:0000256" key="4">
    <source>
        <dbReference type="ARBA" id="ARBA00022679"/>
    </source>
</evidence>
<feature type="domain" description="Carbohydrate kinase PfkB" evidence="13">
    <location>
        <begin position="5"/>
        <end position="299"/>
    </location>
</feature>
<dbReference type="GO" id="GO:0004747">
    <property type="term" value="F:ribokinase activity"/>
    <property type="evidence" value="ECO:0007669"/>
    <property type="project" value="UniProtKB-UniRule"/>
</dbReference>
<dbReference type="PANTHER" id="PTHR10584:SF166">
    <property type="entry name" value="RIBOKINASE"/>
    <property type="match status" value="1"/>
</dbReference>
<evidence type="ECO:0000256" key="7">
    <source>
        <dbReference type="ARBA" id="ARBA00022777"/>
    </source>
</evidence>
<feature type="binding site" evidence="12">
    <location>
        <begin position="258"/>
        <end position="259"/>
    </location>
    <ligand>
        <name>ATP</name>
        <dbReference type="ChEBI" id="CHEBI:30616"/>
    </ligand>
</feature>
<dbReference type="InterPro" id="IPR002139">
    <property type="entry name" value="Ribo/fructo_kinase"/>
</dbReference>
<comment type="similarity">
    <text evidence="12">Belongs to the carbohydrate kinase PfkB family. Ribokinase subfamily.</text>
</comment>
<reference evidence="14" key="1">
    <citation type="journal article" date="2020" name="mSystems">
        <title>Genome- and Community-Level Interaction Insights into Carbon Utilization and Element Cycling Functions of Hydrothermarchaeota in Hydrothermal Sediment.</title>
        <authorList>
            <person name="Zhou Z."/>
            <person name="Liu Y."/>
            <person name="Xu W."/>
            <person name="Pan J."/>
            <person name="Luo Z.H."/>
            <person name="Li M."/>
        </authorList>
    </citation>
    <scope>NUCLEOTIDE SEQUENCE [LARGE SCALE GENOMIC DNA]</scope>
    <source>
        <strain evidence="14">SpSt-732</strain>
    </source>
</reference>
<comment type="pathway">
    <text evidence="12">Carbohydrate metabolism; D-ribose degradation; D-ribose 5-phosphate from beta-D-ribopyranose: step 2/2.</text>
</comment>
<dbReference type="EC" id="2.7.1.15" evidence="2 12"/>
<dbReference type="InterPro" id="IPR011611">
    <property type="entry name" value="PfkB_dom"/>
</dbReference>
<comment type="function">
    <text evidence="12">Catalyzes the phosphorylation of ribose at O-5 in a reaction requiring ATP and magnesium. The resulting D-ribose-5-phosphate can then be used either for sythesis of nucleotides, histidine, and tryptophan, or as a component of the pentose phosphate pathway.</text>
</comment>
<evidence type="ECO:0000256" key="1">
    <source>
        <dbReference type="ARBA" id="ARBA00005380"/>
    </source>
</evidence>
<protein>
    <recommendedName>
        <fullName evidence="3 12">Ribokinase</fullName>
        <shortName evidence="12">RK</shortName>
        <ecNumber evidence="2 12">2.7.1.15</ecNumber>
    </recommendedName>
</protein>
<evidence type="ECO:0000256" key="2">
    <source>
        <dbReference type="ARBA" id="ARBA00012035"/>
    </source>
</evidence>
<gene>
    <name evidence="12 14" type="primary">rbsK</name>
    <name evidence="14" type="ORF">ENV14_02180</name>
</gene>
<dbReference type="InterPro" id="IPR002173">
    <property type="entry name" value="Carboh/pur_kinase_PfkB_CS"/>
</dbReference>
<keyword evidence="10 12" id="KW-0630">Potassium</keyword>
<feature type="binding site" evidence="12">
    <location>
        <begin position="226"/>
        <end position="231"/>
    </location>
    <ligand>
        <name>ATP</name>
        <dbReference type="ChEBI" id="CHEBI:30616"/>
    </ligand>
</feature>
<comment type="caution">
    <text evidence="12">Lacks conserved residue(s) required for the propagation of feature annotation.</text>
</comment>
<keyword evidence="4 12" id="KW-0808">Transferase</keyword>
<keyword evidence="12" id="KW-0963">Cytoplasm</keyword>
<dbReference type="GO" id="GO:0005524">
    <property type="term" value="F:ATP binding"/>
    <property type="evidence" value="ECO:0007669"/>
    <property type="project" value="UniProtKB-UniRule"/>
</dbReference>
<keyword evidence="9 12" id="KW-0460">Magnesium</keyword>
<dbReference type="GO" id="GO:0046872">
    <property type="term" value="F:metal ion binding"/>
    <property type="evidence" value="ECO:0007669"/>
    <property type="project" value="UniProtKB-KW"/>
</dbReference>
<evidence type="ECO:0000256" key="8">
    <source>
        <dbReference type="ARBA" id="ARBA00022840"/>
    </source>
</evidence>
<feature type="binding site" evidence="12">
    <location>
        <begin position="12"/>
        <end position="14"/>
    </location>
    <ligand>
        <name>substrate</name>
    </ligand>
</feature>
<feature type="binding site" evidence="12">
    <location>
        <position position="141"/>
    </location>
    <ligand>
        <name>substrate</name>
    </ligand>
</feature>
<keyword evidence="7 12" id="KW-0418">Kinase</keyword>
<comment type="subcellular location">
    <subcellularLocation>
        <location evidence="12">Cytoplasm</location>
    </subcellularLocation>
</comment>
<feature type="binding site" evidence="12">
    <location>
        <position position="283"/>
    </location>
    <ligand>
        <name>ATP</name>
        <dbReference type="ChEBI" id="CHEBI:30616"/>
    </ligand>
</feature>
<dbReference type="GO" id="GO:0005829">
    <property type="term" value="C:cytosol"/>
    <property type="evidence" value="ECO:0007669"/>
    <property type="project" value="TreeGrafter"/>
</dbReference>
<evidence type="ECO:0000256" key="3">
    <source>
        <dbReference type="ARBA" id="ARBA00016943"/>
    </source>
</evidence>
<dbReference type="Gene3D" id="3.40.1190.20">
    <property type="match status" value="1"/>
</dbReference>
<comment type="subunit">
    <text evidence="12">Homodimer.</text>
</comment>
<feature type="binding site" evidence="12">
    <location>
        <position position="255"/>
    </location>
    <ligand>
        <name>K(+)</name>
        <dbReference type="ChEBI" id="CHEBI:29103"/>
    </ligand>
</feature>
<dbReference type="CDD" id="cd01174">
    <property type="entry name" value="ribokinase"/>
    <property type="match status" value="1"/>
</dbReference>
<dbReference type="AlphaFoldDB" id="A0A7C4BBE5"/>
<dbReference type="InterPro" id="IPR029056">
    <property type="entry name" value="Ribokinase-like"/>
</dbReference>
<evidence type="ECO:0000256" key="5">
    <source>
        <dbReference type="ARBA" id="ARBA00022723"/>
    </source>
</evidence>
<feature type="binding site" evidence="12">
    <location>
        <position position="185"/>
    </location>
    <ligand>
        <name>ATP</name>
        <dbReference type="ChEBI" id="CHEBI:30616"/>
    </ligand>
</feature>
<feature type="binding site" evidence="12">
    <location>
        <begin position="40"/>
        <end position="44"/>
    </location>
    <ligand>
        <name>substrate</name>
    </ligand>
</feature>
<comment type="activity regulation">
    <text evidence="12">Activated by a monovalent cation that binds near, but not in, the active site. The most likely occupant of the site in vivo is potassium. Ion binding induces a conformational change that may alter substrate affinity.</text>
</comment>
<feature type="binding site" evidence="12">
    <location>
        <position position="294"/>
    </location>
    <ligand>
        <name>K(+)</name>
        <dbReference type="ChEBI" id="CHEBI:29103"/>
    </ligand>
</feature>
<evidence type="ECO:0000256" key="9">
    <source>
        <dbReference type="ARBA" id="ARBA00022842"/>
    </source>
</evidence>
<dbReference type="SUPFAM" id="SSF53613">
    <property type="entry name" value="Ribokinase-like"/>
    <property type="match status" value="1"/>
</dbReference>
<keyword evidence="6 12" id="KW-0547">Nucleotide-binding</keyword>
<accession>A0A7C4BBE5</accession>
<evidence type="ECO:0000256" key="6">
    <source>
        <dbReference type="ARBA" id="ARBA00022741"/>
    </source>
</evidence>
<dbReference type="PROSITE" id="PS00584">
    <property type="entry name" value="PFKB_KINASES_2"/>
    <property type="match status" value="1"/>
</dbReference>
<dbReference type="HAMAP" id="MF_01987">
    <property type="entry name" value="Ribokinase"/>
    <property type="match status" value="1"/>
</dbReference>
<dbReference type="EMBL" id="DTFF01000018">
    <property type="protein sequence ID" value="HGI87194.1"/>
    <property type="molecule type" value="Genomic_DNA"/>
</dbReference>
<comment type="similarity">
    <text evidence="1">Belongs to the carbohydrate kinase pfkB family.</text>
</comment>
<dbReference type="GO" id="GO:0019303">
    <property type="term" value="P:D-ribose catabolic process"/>
    <property type="evidence" value="ECO:0007669"/>
    <property type="project" value="UniProtKB-UniRule"/>
</dbReference>
<evidence type="ECO:0000256" key="10">
    <source>
        <dbReference type="ARBA" id="ARBA00022958"/>
    </source>
</evidence>
<proteinExistence type="inferred from homology"/>
<dbReference type="UniPathway" id="UPA00916">
    <property type="reaction ID" value="UER00889"/>
</dbReference>
<feature type="binding site" evidence="12">
    <location>
        <position position="292"/>
    </location>
    <ligand>
        <name>K(+)</name>
        <dbReference type="ChEBI" id="CHEBI:29103"/>
    </ligand>
</feature>
<dbReference type="PRINTS" id="PR00990">
    <property type="entry name" value="RIBOKINASE"/>
</dbReference>
<evidence type="ECO:0000256" key="11">
    <source>
        <dbReference type="ARBA" id="ARBA00023277"/>
    </source>
</evidence>
<dbReference type="NCBIfam" id="TIGR02152">
    <property type="entry name" value="D_ribokin_bact"/>
    <property type="match status" value="1"/>
</dbReference>
<dbReference type="Pfam" id="PF00294">
    <property type="entry name" value="PfkB"/>
    <property type="match status" value="1"/>
</dbReference>
<keyword evidence="8 12" id="KW-0067">ATP-binding</keyword>
<keyword evidence="11 12" id="KW-0119">Carbohydrate metabolism</keyword>
<comment type="caution">
    <text evidence="14">The sequence shown here is derived from an EMBL/GenBank/DDBJ whole genome shotgun (WGS) entry which is preliminary data.</text>
</comment>
<feature type="binding site" evidence="12">
    <location>
        <position position="289"/>
    </location>
    <ligand>
        <name>K(+)</name>
        <dbReference type="ChEBI" id="CHEBI:29103"/>
    </ligand>
</feature>
<evidence type="ECO:0000313" key="14">
    <source>
        <dbReference type="EMBL" id="HGI87194.1"/>
    </source>
</evidence>
<keyword evidence="5 12" id="KW-0479">Metal-binding</keyword>
<comment type="catalytic activity">
    <reaction evidence="12">
        <text>D-ribose + ATP = D-ribose 5-phosphate + ADP + H(+)</text>
        <dbReference type="Rhea" id="RHEA:13697"/>
        <dbReference type="ChEBI" id="CHEBI:15378"/>
        <dbReference type="ChEBI" id="CHEBI:30616"/>
        <dbReference type="ChEBI" id="CHEBI:47013"/>
        <dbReference type="ChEBI" id="CHEBI:78346"/>
        <dbReference type="ChEBI" id="CHEBI:456216"/>
        <dbReference type="EC" id="2.7.1.15"/>
    </reaction>
</comment>
<feature type="binding site" evidence="12">
    <location>
        <position position="259"/>
    </location>
    <ligand>
        <name>substrate</name>
    </ligand>
</feature>
<sequence length="319" mass="33831">MSPTVTVVGSTHMDFYIHLPKLPKEDETVIGYEFKMRPGGKGANQAVAAARLGAKVFFVGRVGNDFIGPMLLENLRSNNVDVSYVTVDQSTHTGVAFILLNSRGENMIAVAPGTDSRVSTEDVDRASQAIRASQALLLQLEIPIETVAYAARRAWESGAVVVLNPAPAKPLPEEVYRYVHVMTPNRVELAMLAEGKQSQSQSTGLSDVVKMAHALVDRGVKSVVVTLGRGGALAVTQNSAVHIPAFEVSPVVDTTGAGDVFTAALAVALAEGRGIDEACLFANAAAAIKITRFGAQSAPTRVEVERLVASARVDVRKLE</sequence>
<name>A0A7C4BBE5_9CREN</name>
<evidence type="ECO:0000259" key="13">
    <source>
        <dbReference type="Pfam" id="PF00294"/>
    </source>
</evidence>